<gene>
    <name evidence="7" type="ORF">G7Y89_g13220</name>
</gene>
<keyword evidence="8" id="KW-1185">Reference proteome</keyword>
<dbReference type="AlphaFoldDB" id="A0A8H4RAB2"/>
<feature type="domain" description="Extradiol ring-cleavage dioxygenase class III enzyme subunit B" evidence="6">
    <location>
        <begin position="13"/>
        <end position="179"/>
    </location>
</feature>
<name>A0A8H4RAB2_9HELO</name>
<dbReference type="PANTHER" id="PTHR30096">
    <property type="entry name" value="4,5-DOPA DIOXYGENASE EXTRADIOL-LIKE PROTEIN"/>
    <property type="match status" value="1"/>
</dbReference>
<dbReference type="InterPro" id="IPR004183">
    <property type="entry name" value="Xdiol_dOase_suB"/>
</dbReference>
<evidence type="ECO:0000256" key="1">
    <source>
        <dbReference type="ARBA" id="ARBA00001947"/>
    </source>
</evidence>
<dbReference type="Gene3D" id="3.40.830.10">
    <property type="entry name" value="LigB-like"/>
    <property type="match status" value="1"/>
</dbReference>
<organism evidence="7 8">
    <name type="scientific">Cudoniella acicularis</name>
    <dbReference type="NCBI Taxonomy" id="354080"/>
    <lineage>
        <taxon>Eukaryota</taxon>
        <taxon>Fungi</taxon>
        <taxon>Dikarya</taxon>
        <taxon>Ascomycota</taxon>
        <taxon>Pezizomycotina</taxon>
        <taxon>Leotiomycetes</taxon>
        <taxon>Helotiales</taxon>
        <taxon>Tricladiaceae</taxon>
        <taxon>Cudoniella</taxon>
    </lineage>
</organism>
<evidence type="ECO:0000259" key="6">
    <source>
        <dbReference type="Pfam" id="PF02900"/>
    </source>
</evidence>
<dbReference type="CDD" id="cd07363">
    <property type="entry name" value="45_DOPA_Dioxygenase"/>
    <property type="match status" value="1"/>
</dbReference>
<keyword evidence="5" id="KW-0560">Oxidoreductase</keyword>
<evidence type="ECO:0000256" key="4">
    <source>
        <dbReference type="ARBA" id="ARBA00022833"/>
    </source>
</evidence>
<dbReference type="EMBL" id="JAAMPI010001508">
    <property type="protein sequence ID" value="KAF4624951.1"/>
    <property type="molecule type" value="Genomic_DNA"/>
</dbReference>
<dbReference type="OrthoDB" id="7396853at2759"/>
<dbReference type="InterPro" id="IPR014436">
    <property type="entry name" value="Extradiol_dOase_DODA"/>
</dbReference>
<reference evidence="7 8" key="1">
    <citation type="submission" date="2020-03" db="EMBL/GenBank/DDBJ databases">
        <title>Draft Genome Sequence of Cudoniella acicularis.</title>
        <authorList>
            <person name="Buettner E."/>
            <person name="Kellner H."/>
        </authorList>
    </citation>
    <scope>NUCLEOTIDE SEQUENCE [LARGE SCALE GENOMIC DNA]</scope>
    <source>
        <strain evidence="7 8">DSM 108380</strain>
    </source>
</reference>
<dbReference type="Pfam" id="PF02900">
    <property type="entry name" value="LigB"/>
    <property type="match status" value="1"/>
</dbReference>
<dbReference type="GO" id="GO:0016702">
    <property type="term" value="F:oxidoreductase activity, acting on single donors with incorporation of molecular oxygen, incorporation of two atoms of oxygen"/>
    <property type="evidence" value="ECO:0007669"/>
    <property type="project" value="UniProtKB-ARBA"/>
</dbReference>
<proteinExistence type="inferred from homology"/>
<dbReference type="SUPFAM" id="SSF53213">
    <property type="entry name" value="LigB-like"/>
    <property type="match status" value="1"/>
</dbReference>
<keyword evidence="3" id="KW-0479">Metal-binding</keyword>
<evidence type="ECO:0000256" key="2">
    <source>
        <dbReference type="ARBA" id="ARBA00007581"/>
    </source>
</evidence>
<keyword evidence="4" id="KW-0862">Zinc</keyword>
<comment type="similarity">
    <text evidence="2">Belongs to the DODA-type extradiol aromatic ring-opening dioxygenase family.</text>
</comment>
<dbReference type="GO" id="GO:0008198">
    <property type="term" value="F:ferrous iron binding"/>
    <property type="evidence" value="ECO:0007669"/>
    <property type="project" value="InterPro"/>
</dbReference>
<accession>A0A8H4RAB2</accession>
<evidence type="ECO:0000256" key="5">
    <source>
        <dbReference type="ARBA" id="ARBA00023002"/>
    </source>
</evidence>
<dbReference type="Proteomes" id="UP000566819">
    <property type="component" value="Unassembled WGS sequence"/>
</dbReference>
<comment type="cofactor">
    <cofactor evidence="1">
        <name>Zn(2+)</name>
        <dbReference type="ChEBI" id="CHEBI:29105"/>
    </cofactor>
</comment>
<evidence type="ECO:0000313" key="7">
    <source>
        <dbReference type="EMBL" id="KAF4624951.1"/>
    </source>
</evidence>
<comment type="caution">
    <text evidence="7">The sequence shown here is derived from an EMBL/GenBank/DDBJ whole genome shotgun (WGS) entry which is preliminary data.</text>
</comment>
<evidence type="ECO:0000313" key="8">
    <source>
        <dbReference type="Proteomes" id="UP000566819"/>
    </source>
</evidence>
<evidence type="ECO:0000256" key="3">
    <source>
        <dbReference type="ARBA" id="ARBA00022723"/>
    </source>
</evidence>
<sequence>MMLGEESQSANYWKKCGDLALANGIEHVVMMGAHWAVLGDGIEVSGNPKPEKSPVAYVKPEKYESYALNPDLQMSSRVCDMLKSSGFKASINEKFDWIHDTYLILIRMFPSGSPPTTIISMNARYDPHYHMKVGSCLRPLRSEKVLFIGSGGAVHNLYRNKWAPMILYRDNFGFAAPPEAWALDFRQEFKNALIGRDDGEMKGRTGGPELRRRVTALMKLPGYRDAQATDDHMMSSMFVSGLCGAWEDVGILGELGAEDWELTNMCNAQFTLGQWSIGNLSNQF</sequence>
<protein>
    <recommendedName>
        <fullName evidence="6">Extradiol ring-cleavage dioxygenase class III enzyme subunit B domain-containing protein</fullName>
    </recommendedName>
</protein>
<dbReference type="GO" id="GO:0008270">
    <property type="term" value="F:zinc ion binding"/>
    <property type="evidence" value="ECO:0007669"/>
    <property type="project" value="InterPro"/>
</dbReference>
<dbReference type="PANTHER" id="PTHR30096:SF1">
    <property type="entry name" value="AROMATIC RING-OPENING DIOXYGENASE FAMILY PROTEIN (AFU_ORTHOLOGUE AFUA_7G00640)"/>
    <property type="match status" value="1"/>
</dbReference>